<accession>A0A0F6YM22</accession>
<sequence length="264" mass="29579">MRTLRAMPTLMRVGFAEAMAYRAELLVWVLTTTMPLVMLPLWIAVAETGPVRGFTGDDFVAYFLTTFVVRQVTSAWASWTINYEVKNGTLALRLMRPIHPFWAYAIENLAALPMRLLVAGPVAIVALLATSRDRLTSDPRMLAIFFVSLIGAWSITFLAHVAVGTLSLWTQSSIKVMDVWTSGFFVFSGYLVPIALFPEPVRGLPEWLPFRYQLGFPVEVLTRSMALEDALSMLARQWGWVLGLGLLCVVLWNRGLKRFQAFGG</sequence>
<feature type="transmembrane region" description="Helical" evidence="1">
    <location>
        <begin position="59"/>
        <end position="81"/>
    </location>
</feature>
<dbReference type="InterPro" id="IPR010390">
    <property type="entry name" value="ABC-2_transporter-like"/>
</dbReference>
<dbReference type="AlphaFoldDB" id="A0A0F6YM22"/>
<feature type="transmembrane region" description="Helical" evidence="1">
    <location>
        <begin position="141"/>
        <end position="167"/>
    </location>
</feature>
<dbReference type="PANTHER" id="PTHR36832">
    <property type="entry name" value="SLR1174 PROTEIN-RELATED"/>
    <property type="match status" value="1"/>
</dbReference>
<keyword evidence="1" id="KW-0472">Membrane</keyword>
<evidence type="ECO:0000313" key="3">
    <source>
        <dbReference type="Proteomes" id="UP000034883"/>
    </source>
</evidence>
<keyword evidence="1" id="KW-1133">Transmembrane helix</keyword>
<reference evidence="2 3" key="1">
    <citation type="submission" date="2015-03" db="EMBL/GenBank/DDBJ databases">
        <title>Genome assembly of Sandaracinus amylolyticus DSM 53668.</title>
        <authorList>
            <person name="Sharma G."/>
            <person name="Subramanian S."/>
        </authorList>
    </citation>
    <scope>NUCLEOTIDE SEQUENCE [LARGE SCALE GENOMIC DNA]</scope>
    <source>
        <strain evidence="2 3">DSM 53668</strain>
    </source>
</reference>
<protein>
    <recommendedName>
        <fullName evidence="4">ABC transporter permease</fullName>
    </recommendedName>
</protein>
<organism evidence="2 3">
    <name type="scientific">Sandaracinus amylolyticus</name>
    <dbReference type="NCBI Taxonomy" id="927083"/>
    <lineage>
        <taxon>Bacteria</taxon>
        <taxon>Pseudomonadati</taxon>
        <taxon>Myxococcota</taxon>
        <taxon>Polyangia</taxon>
        <taxon>Polyangiales</taxon>
        <taxon>Sandaracinaceae</taxon>
        <taxon>Sandaracinus</taxon>
    </lineage>
</organism>
<evidence type="ECO:0000313" key="2">
    <source>
        <dbReference type="EMBL" id="AKF10570.1"/>
    </source>
</evidence>
<dbReference type="Proteomes" id="UP000034883">
    <property type="component" value="Chromosome"/>
</dbReference>
<dbReference type="Pfam" id="PF06182">
    <property type="entry name" value="ABC2_membrane_6"/>
    <property type="match status" value="1"/>
</dbReference>
<dbReference type="KEGG" id="samy:DB32_007719"/>
<keyword evidence="3" id="KW-1185">Reference proteome</keyword>
<evidence type="ECO:0000256" key="1">
    <source>
        <dbReference type="SAM" id="Phobius"/>
    </source>
</evidence>
<evidence type="ECO:0008006" key="4">
    <source>
        <dbReference type="Google" id="ProtNLM"/>
    </source>
</evidence>
<dbReference type="STRING" id="927083.DB32_007719"/>
<name>A0A0F6YM22_9BACT</name>
<dbReference type="EMBL" id="CP011125">
    <property type="protein sequence ID" value="AKF10570.1"/>
    <property type="molecule type" value="Genomic_DNA"/>
</dbReference>
<feature type="transmembrane region" description="Helical" evidence="1">
    <location>
        <begin position="179"/>
        <end position="197"/>
    </location>
</feature>
<feature type="transmembrane region" description="Helical" evidence="1">
    <location>
        <begin position="101"/>
        <end position="129"/>
    </location>
</feature>
<gene>
    <name evidence="2" type="ORF">DB32_007719</name>
</gene>
<keyword evidence="1" id="KW-0812">Transmembrane</keyword>
<feature type="transmembrane region" description="Helical" evidence="1">
    <location>
        <begin position="238"/>
        <end position="256"/>
    </location>
</feature>
<feature type="transmembrane region" description="Helical" evidence="1">
    <location>
        <begin position="21"/>
        <end position="44"/>
    </location>
</feature>
<proteinExistence type="predicted"/>
<dbReference type="PANTHER" id="PTHR36832:SF1">
    <property type="entry name" value="SLR1174 PROTEIN"/>
    <property type="match status" value="1"/>
</dbReference>